<dbReference type="Proteomes" id="UP000199677">
    <property type="component" value="Unassembled WGS sequence"/>
</dbReference>
<dbReference type="AlphaFoldDB" id="A0A1H0I4Z6"/>
<keyword evidence="3" id="KW-1185">Reference proteome</keyword>
<dbReference type="NCBIfam" id="TIGR02532">
    <property type="entry name" value="IV_pilin_GFxxxE"/>
    <property type="match status" value="1"/>
</dbReference>
<keyword evidence="1" id="KW-0472">Membrane</keyword>
<feature type="transmembrane region" description="Helical" evidence="1">
    <location>
        <begin position="12"/>
        <end position="34"/>
    </location>
</feature>
<keyword evidence="1" id="KW-0812">Transmembrane</keyword>
<sequence length="320" mass="35257">MMPSRRQTGFTLVELMVAMAIGTIIILGAGQLFLTTFQTFQKVDELNRKQETVIFATSRLVNAYRKGETGYTLAKTTDIPNECSIRNSSGEPIVGGLALYEGECSTERFVRAGELTPGEPIEGYHRFTLDFKRDDGSLESLSFHTMERQKRSCLPGGNEEGDAFLAGSRVPSPVSFIDSMQGRDEVLKTCSASEMRESSEKFFYCDNNLNNFDVEGLNGKVIMAEQGISFQVNNNQSTVDIGLVAKNAINMNGSNNQNAQLSGVFWSAQNISLGSNGVSFVGSVLSTSNFTMNNFSSQEESRESWCLLEPYYSLDEAVEE</sequence>
<dbReference type="InterPro" id="IPR012902">
    <property type="entry name" value="N_methyl_site"/>
</dbReference>
<dbReference type="PROSITE" id="PS00409">
    <property type="entry name" value="PROKAR_NTER_METHYL"/>
    <property type="match status" value="1"/>
</dbReference>
<reference evidence="3" key="1">
    <citation type="submission" date="2016-10" db="EMBL/GenBank/DDBJ databases">
        <authorList>
            <person name="Varghese N."/>
            <person name="Submissions S."/>
        </authorList>
    </citation>
    <scope>NUCLEOTIDE SEQUENCE [LARGE SCALE GENOMIC DNA]</scope>
    <source>
        <strain evidence="3">CGMCC 1.6494</strain>
    </source>
</reference>
<proteinExistence type="predicted"/>
<accession>A0A1H0I4Z6</accession>
<dbReference type="STRING" id="416873.SAMN04487951_11842"/>
<keyword evidence="1" id="KW-1133">Transmembrane helix</keyword>
<evidence type="ECO:0000256" key="1">
    <source>
        <dbReference type="SAM" id="Phobius"/>
    </source>
</evidence>
<evidence type="ECO:0000313" key="3">
    <source>
        <dbReference type="Proteomes" id="UP000199677"/>
    </source>
</evidence>
<dbReference type="EMBL" id="FNII01000018">
    <property type="protein sequence ID" value="SDO26443.1"/>
    <property type="molecule type" value="Genomic_DNA"/>
</dbReference>
<protein>
    <submittedName>
        <fullName evidence="2">Prepilin-type N-terminal cleavage/methylation domain-containing protein</fullName>
    </submittedName>
</protein>
<evidence type="ECO:0000313" key="2">
    <source>
        <dbReference type="EMBL" id="SDO26443.1"/>
    </source>
</evidence>
<organism evidence="2 3">
    <name type="scientific">Vreelandella arcis</name>
    <dbReference type="NCBI Taxonomy" id="416873"/>
    <lineage>
        <taxon>Bacteria</taxon>
        <taxon>Pseudomonadati</taxon>
        <taxon>Pseudomonadota</taxon>
        <taxon>Gammaproteobacteria</taxon>
        <taxon>Oceanospirillales</taxon>
        <taxon>Halomonadaceae</taxon>
        <taxon>Vreelandella</taxon>
    </lineage>
</organism>
<gene>
    <name evidence="2" type="ORF">SAMN04487951_11842</name>
</gene>
<name>A0A1H0I4Z6_9GAMM</name>
<dbReference type="Pfam" id="PF07963">
    <property type="entry name" value="N_methyl"/>
    <property type="match status" value="1"/>
</dbReference>